<dbReference type="Gene3D" id="3.50.50.60">
    <property type="entry name" value="FAD/NAD(P)-binding domain"/>
    <property type="match status" value="1"/>
</dbReference>
<dbReference type="EMBL" id="JBBUTF010000008">
    <property type="protein sequence ID" value="MEK8026362.1"/>
    <property type="molecule type" value="Genomic_DNA"/>
</dbReference>
<evidence type="ECO:0000256" key="1">
    <source>
        <dbReference type="SAM" id="MobiDB-lite"/>
    </source>
</evidence>
<evidence type="ECO:0000313" key="4">
    <source>
        <dbReference type="Proteomes" id="UP001368500"/>
    </source>
</evidence>
<dbReference type="GO" id="GO:0016491">
    <property type="term" value="F:oxidoreductase activity"/>
    <property type="evidence" value="ECO:0007669"/>
    <property type="project" value="UniProtKB-KW"/>
</dbReference>
<dbReference type="PANTHER" id="PTHR42685:SF22">
    <property type="entry name" value="CONDITIONED MEDIUM FACTOR RECEPTOR 1"/>
    <property type="match status" value="1"/>
</dbReference>
<keyword evidence="4" id="KW-1185">Reference proteome</keyword>
<dbReference type="PRINTS" id="PR00411">
    <property type="entry name" value="PNDRDTASEI"/>
</dbReference>
<accession>A0ABU9B904</accession>
<dbReference type="Pfam" id="PF01494">
    <property type="entry name" value="FAD_binding_3"/>
    <property type="match status" value="1"/>
</dbReference>
<dbReference type="SUPFAM" id="SSF51905">
    <property type="entry name" value="FAD/NAD(P)-binding domain"/>
    <property type="match status" value="1"/>
</dbReference>
<keyword evidence="3" id="KW-0560">Oxidoreductase</keyword>
<feature type="compositionally biased region" description="Low complexity" evidence="1">
    <location>
        <begin position="16"/>
        <end position="25"/>
    </location>
</feature>
<sequence length="447" mass="47427">MTSASPAAPLLPPAPAAGHGPHAGPGDPPPTALPPSCEVLVVGAGPAGSACAQALARRGHDVLLIDEQAFPRDKVCGDGLIPDAHAALHHLGVHEEVMARARRLQAVTCIAPRGGQVDVPGQLAVLPRRVLDDILCRAAVRAGARFAAPWRWDGPLLDEAGRVCGARLSQGGRSIELPARWTVLATGARPRAMLAAGLCERQTPSAMAVRTHVRHPELAGRLRTLQVVWHPRLRGGYGWVFPGPDDLFNVGVGLSGSHSIDAQGRARMADVNLRDVMQIFGEVHADAGRLLREGEVVAPLKGAPLRCSLDGARWGRPGLLATGEAVGSTYAFTGEGIGKAMETGLLAAAALHGALAAPHDRASASAAADAGLLQDYAQRLQALQPRFALYRKADRISARPWLADLLIWRARRSPGIRRRMAEVLDETRSPDQLITLRGLFKLMLPLR</sequence>
<comment type="caution">
    <text evidence="3">The sequence shown here is derived from an EMBL/GenBank/DDBJ whole genome shotgun (WGS) entry which is preliminary data.</text>
</comment>
<evidence type="ECO:0000259" key="2">
    <source>
        <dbReference type="Pfam" id="PF01494"/>
    </source>
</evidence>
<feature type="domain" description="FAD-binding" evidence="2">
    <location>
        <begin position="37"/>
        <end position="199"/>
    </location>
</feature>
<evidence type="ECO:0000313" key="3">
    <source>
        <dbReference type="EMBL" id="MEK8026362.1"/>
    </source>
</evidence>
<dbReference type="RefSeq" id="WP_341374146.1">
    <property type="nucleotide sequence ID" value="NZ_JBBUTF010000008.1"/>
</dbReference>
<dbReference type="PRINTS" id="PR00368">
    <property type="entry name" value="FADPNR"/>
</dbReference>
<name>A0ABU9B904_9BURK</name>
<gene>
    <name evidence="3" type="ORF">AACH11_10375</name>
</gene>
<reference evidence="3 4" key="1">
    <citation type="submission" date="2024-04" db="EMBL/GenBank/DDBJ databases">
        <title>Novel species of the genus Ideonella isolated from streams.</title>
        <authorList>
            <person name="Lu H."/>
        </authorList>
    </citation>
    <scope>NUCLEOTIDE SEQUENCE [LARGE SCALE GENOMIC DNA]</scope>
    <source>
        <strain evidence="3 4">BYS139W</strain>
    </source>
</reference>
<dbReference type="EC" id="1.-.-.-" evidence="3"/>
<organism evidence="3 4">
    <name type="scientific">Pseudaquabacterium rugosum</name>
    <dbReference type="NCBI Taxonomy" id="2984194"/>
    <lineage>
        <taxon>Bacteria</taxon>
        <taxon>Pseudomonadati</taxon>
        <taxon>Pseudomonadota</taxon>
        <taxon>Betaproteobacteria</taxon>
        <taxon>Burkholderiales</taxon>
        <taxon>Sphaerotilaceae</taxon>
        <taxon>Pseudaquabacterium</taxon>
    </lineage>
</organism>
<dbReference type="InterPro" id="IPR002938">
    <property type="entry name" value="FAD-bd"/>
</dbReference>
<feature type="region of interest" description="Disordered" evidence="1">
    <location>
        <begin position="1"/>
        <end position="32"/>
    </location>
</feature>
<dbReference type="InterPro" id="IPR050407">
    <property type="entry name" value="Geranylgeranyl_reductase"/>
</dbReference>
<dbReference type="InterPro" id="IPR036188">
    <property type="entry name" value="FAD/NAD-bd_sf"/>
</dbReference>
<dbReference type="PANTHER" id="PTHR42685">
    <property type="entry name" value="GERANYLGERANYL DIPHOSPHATE REDUCTASE"/>
    <property type="match status" value="1"/>
</dbReference>
<proteinExistence type="predicted"/>
<dbReference type="Proteomes" id="UP001368500">
    <property type="component" value="Unassembled WGS sequence"/>
</dbReference>
<protein>
    <submittedName>
        <fullName evidence="3">NAD(P)/FAD-dependent oxidoreductase</fullName>
        <ecNumber evidence="3">1.-.-.-</ecNumber>
    </submittedName>
</protein>